<dbReference type="GO" id="GO:0036002">
    <property type="term" value="F:pre-mRNA binding"/>
    <property type="evidence" value="ECO:0007669"/>
    <property type="project" value="TreeGrafter"/>
</dbReference>
<evidence type="ECO:0000256" key="4">
    <source>
        <dbReference type="ARBA" id="ARBA00022723"/>
    </source>
</evidence>
<dbReference type="InterPro" id="IPR036855">
    <property type="entry name" value="Znf_CCCH_sf"/>
</dbReference>
<evidence type="ECO:0000256" key="10">
    <source>
        <dbReference type="ARBA" id="ARBA00023242"/>
    </source>
</evidence>
<dbReference type="SUPFAM" id="SSF54928">
    <property type="entry name" value="RNA-binding domain, RBD"/>
    <property type="match status" value="1"/>
</dbReference>
<name>A0A7E4ZV46_PANRE</name>
<keyword evidence="6 12" id="KW-0863">Zinc-finger</keyword>
<dbReference type="InterPro" id="IPR039171">
    <property type="entry name" value="Cwc2/Slt11"/>
</dbReference>
<keyword evidence="4 12" id="KW-0479">Metal-binding</keyword>
<evidence type="ECO:0000256" key="1">
    <source>
        <dbReference type="ARBA" id="ARBA00004123"/>
    </source>
</evidence>
<keyword evidence="5" id="KW-0747">Spliceosome</keyword>
<dbReference type="SMART" id="SM00356">
    <property type="entry name" value="ZnF_C3H1"/>
    <property type="match status" value="1"/>
</dbReference>
<dbReference type="PANTHER" id="PTHR14089:SF6">
    <property type="entry name" value="PRE-MRNA-SPLICING FACTOR RBM22"/>
    <property type="match status" value="1"/>
</dbReference>
<keyword evidence="16" id="KW-1185">Reference proteome</keyword>
<dbReference type="Pfam" id="PF21369">
    <property type="entry name" value="STL11_N"/>
    <property type="match status" value="1"/>
</dbReference>
<reference evidence="17" key="2">
    <citation type="submission" date="2020-10" db="UniProtKB">
        <authorList>
            <consortium name="WormBaseParasite"/>
        </authorList>
    </citation>
    <scope>IDENTIFICATION</scope>
</reference>
<dbReference type="Gene3D" id="3.30.70.330">
    <property type="match status" value="1"/>
</dbReference>
<feature type="region of interest" description="Disordered" evidence="13">
    <location>
        <begin position="330"/>
        <end position="407"/>
    </location>
</feature>
<dbReference type="FunFam" id="3.30.70.330:FF:000476">
    <property type="entry name" value="Zinc finger CCCH domain-containing protein 4"/>
    <property type="match status" value="1"/>
</dbReference>
<dbReference type="Pfam" id="PF00076">
    <property type="entry name" value="RRM_1"/>
    <property type="match status" value="1"/>
</dbReference>
<dbReference type="GO" id="GO:0071006">
    <property type="term" value="C:U2-type catalytic step 1 spliceosome"/>
    <property type="evidence" value="ECO:0007669"/>
    <property type="project" value="TreeGrafter"/>
</dbReference>
<evidence type="ECO:0000256" key="3">
    <source>
        <dbReference type="ARBA" id="ARBA00022664"/>
    </source>
</evidence>
<dbReference type="GO" id="GO:0006397">
    <property type="term" value="P:mRNA processing"/>
    <property type="evidence" value="ECO:0007669"/>
    <property type="project" value="UniProtKB-KW"/>
</dbReference>
<evidence type="ECO:0000256" key="9">
    <source>
        <dbReference type="ARBA" id="ARBA00023187"/>
    </source>
</evidence>
<evidence type="ECO:0000313" key="17">
    <source>
        <dbReference type="WBParaSite" id="Pan_g19430.t1"/>
    </source>
</evidence>
<evidence type="ECO:0000256" key="8">
    <source>
        <dbReference type="ARBA" id="ARBA00022884"/>
    </source>
</evidence>
<evidence type="ECO:0000259" key="15">
    <source>
        <dbReference type="PROSITE" id="PS50103"/>
    </source>
</evidence>
<evidence type="ECO:0000256" key="11">
    <source>
        <dbReference type="PROSITE-ProRule" id="PRU00176"/>
    </source>
</evidence>
<organism evidence="16 17">
    <name type="scientific">Panagrellus redivivus</name>
    <name type="common">Microworm</name>
    <dbReference type="NCBI Taxonomy" id="6233"/>
    <lineage>
        <taxon>Eukaryota</taxon>
        <taxon>Metazoa</taxon>
        <taxon>Ecdysozoa</taxon>
        <taxon>Nematoda</taxon>
        <taxon>Chromadorea</taxon>
        <taxon>Rhabditida</taxon>
        <taxon>Tylenchina</taxon>
        <taxon>Panagrolaimomorpha</taxon>
        <taxon>Panagrolaimoidea</taxon>
        <taxon>Panagrolaimidae</taxon>
        <taxon>Panagrellus</taxon>
    </lineage>
</organism>
<evidence type="ECO:0000256" key="5">
    <source>
        <dbReference type="ARBA" id="ARBA00022728"/>
    </source>
</evidence>
<dbReference type="InterPro" id="IPR012677">
    <property type="entry name" value="Nucleotide-bd_a/b_plait_sf"/>
</dbReference>
<dbReference type="FunFam" id="4.10.1000.10:FF:000006">
    <property type="entry name" value="Putative pre-mrna-splicing factor rbm22"/>
    <property type="match status" value="1"/>
</dbReference>
<dbReference type="InterPro" id="IPR000504">
    <property type="entry name" value="RRM_dom"/>
</dbReference>
<dbReference type="Gene3D" id="4.10.1000.10">
    <property type="entry name" value="Zinc finger, CCCH-type"/>
    <property type="match status" value="1"/>
</dbReference>
<dbReference type="InterPro" id="IPR048995">
    <property type="entry name" value="STL11/RBM22-like_N"/>
</dbReference>
<proteinExistence type="inferred from homology"/>
<comment type="similarity">
    <text evidence="2">Belongs to the SLT11 family.</text>
</comment>
<dbReference type="WBParaSite" id="Pan_g19430.t1">
    <property type="protein sequence ID" value="Pan_g19430.t1"/>
    <property type="gene ID" value="Pan_g19430"/>
</dbReference>
<dbReference type="PROSITE" id="PS50103">
    <property type="entry name" value="ZF_C3H1"/>
    <property type="match status" value="1"/>
</dbReference>
<comment type="subcellular location">
    <subcellularLocation>
        <location evidence="1">Nucleus</location>
    </subcellularLocation>
</comment>
<accession>A0A7E4ZV46</accession>
<dbReference type="InterPro" id="IPR000571">
    <property type="entry name" value="Znf_CCCH"/>
</dbReference>
<dbReference type="Proteomes" id="UP000492821">
    <property type="component" value="Unassembled WGS sequence"/>
</dbReference>
<evidence type="ECO:0000256" key="6">
    <source>
        <dbReference type="ARBA" id="ARBA00022771"/>
    </source>
</evidence>
<dbReference type="PROSITE" id="PS50102">
    <property type="entry name" value="RRM"/>
    <property type="match status" value="1"/>
</dbReference>
<dbReference type="CDD" id="cd12224">
    <property type="entry name" value="RRM_RBM22"/>
    <property type="match status" value="1"/>
</dbReference>
<keyword evidence="7 12" id="KW-0862">Zinc</keyword>
<reference evidence="16" key="1">
    <citation type="journal article" date="2013" name="Genetics">
        <title>The draft genome and transcriptome of Panagrellus redivivus are shaped by the harsh demands of a free-living lifestyle.</title>
        <authorList>
            <person name="Srinivasan J."/>
            <person name="Dillman A.R."/>
            <person name="Macchietto M.G."/>
            <person name="Heikkinen L."/>
            <person name="Lakso M."/>
            <person name="Fracchia K.M."/>
            <person name="Antoshechkin I."/>
            <person name="Mortazavi A."/>
            <person name="Wong G."/>
            <person name="Sternberg P.W."/>
        </authorList>
    </citation>
    <scope>NUCLEOTIDE SEQUENCE [LARGE SCALE GENOMIC DNA]</scope>
    <source>
        <strain evidence="16">MT8872</strain>
    </source>
</reference>
<dbReference type="SUPFAM" id="SSF90229">
    <property type="entry name" value="CCCH zinc finger"/>
    <property type="match status" value="1"/>
</dbReference>
<dbReference type="InterPro" id="IPR035979">
    <property type="entry name" value="RBD_domain_sf"/>
</dbReference>
<evidence type="ECO:0000256" key="12">
    <source>
        <dbReference type="PROSITE-ProRule" id="PRU00723"/>
    </source>
</evidence>
<keyword evidence="10" id="KW-0539">Nucleus</keyword>
<dbReference type="AlphaFoldDB" id="A0A7E4ZV46"/>
<dbReference type="SMART" id="SM00360">
    <property type="entry name" value="RRM"/>
    <property type="match status" value="1"/>
</dbReference>
<dbReference type="PANTHER" id="PTHR14089">
    <property type="entry name" value="PRE-MRNA-SPLICING FACTOR RBM22"/>
    <property type="match status" value="1"/>
</dbReference>
<evidence type="ECO:0000256" key="13">
    <source>
        <dbReference type="SAM" id="MobiDB-lite"/>
    </source>
</evidence>
<evidence type="ECO:0000313" key="16">
    <source>
        <dbReference type="Proteomes" id="UP000492821"/>
    </source>
</evidence>
<dbReference type="GO" id="GO:0008380">
    <property type="term" value="P:RNA splicing"/>
    <property type="evidence" value="ECO:0007669"/>
    <property type="project" value="UniProtKB-KW"/>
</dbReference>
<dbReference type="GO" id="GO:0071007">
    <property type="term" value="C:U2-type catalytic step 2 spliceosome"/>
    <property type="evidence" value="ECO:0007669"/>
    <property type="project" value="TreeGrafter"/>
</dbReference>
<feature type="domain" description="C3H1-type" evidence="15">
    <location>
        <begin position="166"/>
        <end position="188"/>
    </location>
</feature>
<evidence type="ECO:0000259" key="14">
    <source>
        <dbReference type="PROSITE" id="PS50102"/>
    </source>
</evidence>
<evidence type="ECO:0000256" key="7">
    <source>
        <dbReference type="ARBA" id="ARBA00022833"/>
    </source>
</evidence>
<keyword evidence="8 11" id="KW-0694">RNA-binding</keyword>
<feature type="domain" description="RRM" evidence="14">
    <location>
        <begin position="234"/>
        <end position="310"/>
    </location>
</feature>
<sequence>MSKDSLYNRKHWEDSEFPILCNTCLGPNPYIKMTKNKYGDECKVCNRPFTSYRWQPGRGARHKKTEVCQTCAKMKNVCQTCLLDLEYGLPVQVRDQALAVKEQFPTQGANRDFFIQNAERAMANTDGTTPYGELALIPNSGNNEILKKLAATRSREPYYARNAPHICSFFVKGECKRGDECPYRHEAPKAFDEKLSQQNIKDRYYGVNDPVAEKLTARAKAAPKLVTPADQTITTLYVGNIACGDELKVNEEDLRNHFYQYGEIRQIHIHKNQCAFIDFLTREGAELAAERSFGQTNINGQKLTIRWGRPQSQSTRFEGVEERRVYQQVPNLPGSLPLPHLNEAGGSSSAPYKRHAPPSADEPSSSKARVVIPHLDEPSSSSSSSIDAGKVYYPSQDPNRLGTRAPL</sequence>
<keyword evidence="9" id="KW-0508">mRNA splicing</keyword>
<dbReference type="GO" id="GO:0017070">
    <property type="term" value="F:U6 snRNA binding"/>
    <property type="evidence" value="ECO:0007669"/>
    <property type="project" value="TreeGrafter"/>
</dbReference>
<evidence type="ECO:0000256" key="2">
    <source>
        <dbReference type="ARBA" id="ARBA00007781"/>
    </source>
</evidence>
<protein>
    <submittedName>
        <fullName evidence="17">Pre-mRNA-splicing factor RBM22</fullName>
    </submittedName>
</protein>
<dbReference type="GO" id="GO:0000974">
    <property type="term" value="C:Prp19 complex"/>
    <property type="evidence" value="ECO:0007669"/>
    <property type="project" value="TreeGrafter"/>
</dbReference>
<dbReference type="GO" id="GO:0008270">
    <property type="term" value="F:zinc ion binding"/>
    <property type="evidence" value="ECO:0007669"/>
    <property type="project" value="UniProtKB-KW"/>
</dbReference>
<keyword evidence="3" id="KW-0507">mRNA processing</keyword>
<feature type="zinc finger region" description="C3H1-type" evidence="12">
    <location>
        <begin position="166"/>
        <end position="188"/>
    </location>
</feature>